<dbReference type="EMBL" id="MSZS01000011">
    <property type="protein sequence ID" value="PKX89084.1"/>
    <property type="molecule type" value="Genomic_DNA"/>
</dbReference>
<keyword evidence="2" id="KW-1185">Reference proteome</keyword>
<dbReference type="RefSeq" id="XP_024677679.1">
    <property type="nucleotide sequence ID" value="XM_024830610.1"/>
</dbReference>
<proteinExistence type="predicted"/>
<reference evidence="2" key="1">
    <citation type="journal article" date="2018" name="Proc. Natl. Acad. Sci. U.S.A.">
        <title>Linking secondary metabolites to gene clusters through genome sequencing of six diverse Aspergillus species.</title>
        <authorList>
            <person name="Kaerboelling I."/>
            <person name="Vesth T.C."/>
            <person name="Frisvad J.C."/>
            <person name="Nybo J.L."/>
            <person name="Theobald S."/>
            <person name="Kuo A."/>
            <person name="Bowyer P."/>
            <person name="Matsuda Y."/>
            <person name="Mondo S."/>
            <person name="Lyhne E.K."/>
            <person name="Kogle M.E."/>
            <person name="Clum A."/>
            <person name="Lipzen A."/>
            <person name="Salamov A."/>
            <person name="Ngan C.Y."/>
            <person name="Daum C."/>
            <person name="Chiniquy J."/>
            <person name="Barry K."/>
            <person name="LaButti K."/>
            <person name="Haridas S."/>
            <person name="Simmons B.A."/>
            <person name="Magnuson J.K."/>
            <person name="Mortensen U.H."/>
            <person name="Larsen T.O."/>
            <person name="Grigoriev I.V."/>
            <person name="Baker S.E."/>
            <person name="Andersen M.R."/>
        </authorList>
    </citation>
    <scope>NUCLEOTIDE SEQUENCE [LARGE SCALE GENOMIC DNA]</scope>
    <source>
        <strain evidence="2">IBT 16806</strain>
    </source>
</reference>
<evidence type="ECO:0000313" key="1">
    <source>
        <dbReference type="EMBL" id="PKX89084.1"/>
    </source>
</evidence>
<accession>A0A2I1BUQ0</accession>
<dbReference type="AlphaFoldDB" id="A0A2I1BUQ0"/>
<sequence>MATCYKELGEGEKQYIKIKKAIAAVPFYHGCTYTILRFHNETGRFEETISLVKEFTDAKVPDKEYSQLTEFLWQSPTADEEVIEYLADAGQETGNLKLIGWMRILNTYGSAKEEGQIGSAKVIASSKLAQLWLCHAINAGLDSPKAEEYVGRLEQLVSQYRTKDTSALWVAARAWAISLGVWYCLIGQHDDARALLTPSVKQAIQILSDDDPENDDAGLTDLQNALLAAGDAKNVITIAYALG</sequence>
<gene>
    <name evidence="1" type="ORF">P174DRAFT_471791</name>
</gene>
<dbReference type="OrthoDB" id="448455at2759"/>
<dbReference type="GeneID" id="36537937"/>
<organism evidence="1 2">
    <name type="scientific">Aspergillus novofumigatus (strain IBT 16806)</name>
    <dbReference type="NCBI Taxonomy" id="1392255"/>
    <lineage>
        <taxon>Eukaryota</taxon>
        <taxon>Fungi</taxon>
        <taxon>Dikarya</taxon>
        <taxon>Ascomycota</taxon>
        <taxon>Pezizomycotina</taxon>
        <taxon>Eurotiomycetes</taxon>
        <taxon>Eurotiomycetidae</taxon>
        <taxon>Eurotiales</taxon>
        <taxon>Aspergillaceae</taxon>
        <taxon>Aspergillus</taxon>
        <taxon>Aspergillus subgen. Fumigati</taxon>
    </lineage>
</organism>
<dbReference type="VEuPathDB" id="FungiDB:P174DRAFT_471791"/>
<protein>
    <submittedName>
        <fullName evidence="1">Uncharacterized protein</fullName>
    </submittedName>
</protein>
<dbReference type="Proteomes" id="UP000234474">
    <property type="component" value="Unassembled WGS sequence"/>
</dbReference>
<comment type="caution">
    <text evidence="1">The sequence shown here is derived from an EMBL/GenBank/DDBJ whole genome shotgun (WGS) entry which is preliminary data.</text>
</comment>
<name>A0A2I1BUQ0_ASPN1</name>
<evidence type="ECO:0000313" key="2">
    <source>
        <dbReference type="Proteomes" id="UP000234474"/>
    </source>
</evidence>